<dbReference type="Pfam" id="PF13545">
    <property type="entry name" value="HTH_Crp_2"/>
    <property type="match status" value="1"/>
</dbReference>
<evidence type="ECO:0000259" key="6">
    <source>
        <dbReference type="PROSITE" id="PS51063"/>
    </source>
</evidence>
<evidence type="ECO:0000256" key="2">
    <source>
        <dbReference type="ARBA" id="ARBA00023125"/>
    </source>
</evidence>
<gene>
    <name evidence="7" type="ORF">Q5741_05565</name>
</gene>
<feature type="domain" description="HTH crp-type" evidence="6">
    <location>
        <begin position="122"/>
        <end position="195"/>
    </location>
</feature>
<dbReference type="SMART" id="SM00100">
    <property type="entry name" value="cNMP"/>
    <property type="match status" value="1"/>
</dbReference>
<organism evidence="7 8">
    <name type="scientific">Paenibacillus lacisoli</name>
    <dbReference type="NCBI Taxonomy" id="3064525"/>
    <lineage>
        <taxon>Bacteria</taxon>
        <taxon>Bacillati</taxon>
        <taxon>Bacillota</taxon>
        <taxon>Bacilli</taxon>
        <taxon>Bacillales</taxon>
        <taxon>Paenibacillaceae</taxon>
        <taxon>Paenibacillus</taxon>
    </lineage>
</organism>
<dbReference type="InterPro" id="IPR018490">
    <property type="entry name" value="cNMP-bd_dom_sf"/>
</dbReference>
<dbReference type="PANTHER" id="PTHR24567">
    <property type="entry name" value="CRP FAMILY TRANSCRIPTIONAL REGULATORY PROTEIN"/>
    <property type="match status" value="1"/>
</dbReference>
<dbReference type="SMART" id="SM00419">
    <property type="entry name" value="HTH_CRP"/>
    <property type="match status" value="1"/>
</dbReference>
<dbReference type="InterPro" id="IPR012318">
    <property type="entry name" value="HTH_CRP"/>
</dbReference>
<dbReference type="Pfam" id="PF00027">
    <property type="entry name" value="cNMP_binding"/>
    <property type="match status" value="1"/>
</dbReference>
<dbReference type="SUPFAM" id="SSF46785">
    <property type="entry name" value="Winged helix' DNA-binding domain"/>
    <property type="match status" value="1"/>
</dbReference>
<evidence type="ECO:0000313" key="7">
    <source>
        <dbReference type="EMBL" id="MDO7905884.1"/>
    </source>
</evidence>
<evidence type="ECO:0000256" key="3">
    <source>
        <dbReference type="ARBA" id="ARBA00023159"/>
    </source>
</evidence>
<evidence type="ECO:0000256" key="1">
    <source>
        <dbReference type="ARBA" id="ARBA00023015"/>
    </source>
</evidence>
<keyword evidence="2" id="KW-0238">DNA-binding</keyword>
<dbReference type="SUPFAM" id="SSF51206">
    <property type="entry name" value="cAMP-binding domain-like"/>
    <property type="match status" value="1"/>
</dbReference>
<name>A0ABT9C9E7_9BACL</name>
<reference evidence="7 8" key="1">
    <citation type="submission" date="2023-07" db="EMBL/GenBank/DDBJ databases">
        <title>Paenibacillus sp. JX-17 nov. isolated from soil.</title>
        <authorList>
            <person name="Wan Y."/>
            <person name="Liu B."/>
        </authorList>
    </citation>
    <scope>NUCLEOTIDE SEQUENCE [LARGE SCALE GENOMIC DNA]</scope>
    <source>
        <strain evidence="7 8">JX-17</strain>
    </source>
</reference>
<protein>
    <submittedName>
        <fullName evidence="7">Crp/Fnr family transcriptional regulator</fullName>
    </submittedName>
</protein>
<evidence type="ECO:0000256" key="4">
    <source>
        <dbReference type="ARBA" id="ARBA00023163"/>
    </source>
</evidence>
<dbReference type="CDD" id="cd00038">
    <property type="entry name" value="CAP_ED"/>
    <property type="match status" value="1"/>
</dbReference>
<feature type="domain" description="Cyclic nucleotide-binding" evidence="5">
    <location>
        <begin position="1"/>
        <end position="84"/>
    </location>
</feature>
<proteinExistence type="predicted"/>
<accession>A0ABT9C9E7</accession>
<dbReference type="InterPro" id="IPR036388">
    <property type="entry name" value="WH-like_DNA-bd_sf"/>
</dbReference>
<dbReference type="Gene3D" id="1.10.10.10">
    <property type="entry name" value="Winged helix-like DNA-binding domain superfamily/Winged helix DNA-binding domain"/>
    <property type="match status" value="1"/>
</dbReference>
<comment type="caution">
    <text evidence="7">The sequence shown here is derived from an EMBL/GenBank/DDBJ whole genome shotgun (WGS) entry which is preliminary data.</text>
</comment>
<evidence type="ECO:0000313" key="8">
    <source>
        <dbReference type="Proteomes" id="UP001240171"/>
    </source>
</evidence>
<keyword evidence="8" id="KW-1185">Reference proteome</keyword>
<dbReference type="RefSeq" id="WP_305023078.1">
    <property type="nucleotide sequence ID" value="NZ_JAUQTB010000002.1"/>
</dbReference>
<dbReference type="PROSITE" id="PS50042">
    <property type="entry name" value="CNMP_BINDING_3"/>
    <property type="match status" value="1"/>
</dbReference>
<dbReference type="EMBL" id="JAUQTB010000002">
    <property type="protein sequence ID" value="MDO7905884.1"/>
    <property type="molecule type" value="Genomic_DNA"/>
</dbReference>
<sequence>MDIMQHRKVRAGATILREGERAGELYLIQSGNIQLRKTTEDGKEMILFIHQKGDLIGDFSELDGVGSLYTAEVLTNGSLGVIRVTDLQNLLSREGQMAVQLMKWMGDQQRIQQSRLLDLLLQDKTGALASTLIRASNSFGIPLEQGIMINMKLNHTILGELIGATRECVCRMLVNLREQGTIEVADGRLIICDLEKLRHLCGYPGAEEDSAGVCRL</sequence>
<dbReference type="PROSITE" id="PS51063">
    <property type="entry name" value="HTH_CRP_2"/>
    <property type="match status" value="1"/>
</dbReference>
<dbReference type="InterPro" id="IPR050397">
    <property type="entry name" value="Env_Response_Regulators"/>
</dbReference>
<dbReference type="InterPro" id="IPR036390">
    <property type="entry name" value="WH_DNA-bd_sf"/>
</dbReference>
<keyword evidence="4" id="KW-0804">Transcription</keyword>
<keyword evidence="3" id="KW-0010">Activator</keyword>
<dbReference type="PANTHER" id="PTHR24567:SF74">
    <property type="entry name" value="HTH-TYPE TRANSCRIPTIONAL REGULATOR ARCR"/>
    <property type="match status" value="1"/>
</dbReference>
<dbReference type="Gene3D" id="2.60.120.10">
    <property type="entry name" value="Jelly Rolls"/>
    <property type="match status" value="1"/>
</dbReference>
<dbReference type="InterPro" id="IPR000595">
    <property type="entry name" value="cNMP-bd_dom"/>
</dbReference>
<evidence type="ECO:0000259" key="5">
    <source>
        <dbReference type="PROSITE" id="PS50042"/>
    </source>
</evidence>
<dbReference type="InterPro" id="IPR014710">
    <property type="entry name" value="RmlC-like_jellyroll"/>
</dbReference>
<keyword evidence="1" id="KW-0805">Transcription regulation</keyword>
<dbReference type="Proteomes" id="UP001240171">
    <property type="component" value="Unassembled WGS sequence"/>
</dbReference>